<feature type="transmembrane region" description="Helical" evidence="3">
    <location>
        <begin position="130"/>
        <end position="150"/>
    </location>
</feature>
<dbReference type="AlphaFoldDB" id="A0A397SKA6"/>
<sequence>MENNGLKKELVKLDLMRKISELINSEKNKECLFIIFESANNKGITREQADLFYELYKKLIAHADENDNFYVNYLLNYLEEVKSCFPYPFTYAVITKEGEKIAEKLLRKTLGKELNPSKLKKNYSSREEKLSLFVLLILSSIPLTIIFAIFPNFRKKAIKWLIKNFLNEKERDEIISSRNKIGKVDDNSKSNQNQFGDNESSSEIKDVRGNKNRFLVFKVGSIGSITIGNNSQKNDKKEFEKQFDKFKTLEKNVIKGQSEELAKILVESEKMLELLKKETERKKKRKKGKQAQYRKLKGQQVKGGNLYFNAKATNYEYFHFGEVKAQGGYVVHPLSQNYLGTITREDLEN</sequence>
<name>A0A397SKA6_9GLOM</name>
<proteinExistence type="predicted"/>
<dbReference type="EMBL" id="QKYT01000586">
    <property type="protein sequence ID" value="RIA83251.1"/>
    <property type="molecule type" value="Genomic_DNA"/>
</dbReference>
<keyword evidence="5" id="KW-1185">Reference proteome</keyword>
<evidence type="ECO:0000313" key="4">
    <source>
        <dbReference type="EMBL" id="RIA83251.1"/>
    </source>
</evidence>
<keyword evidence="3" id="KW-1133">Transmembrane helix</keyword>
<feature type="coiled-coil region" evidence="1">
    <location>
        <begin position="258"/>
        <end position="292"/>
    </location>
</feature>
<keyword evidence="3" id="KW-0472">Membrane</keyword>
<dbReference type="Proteomes" id="UP000265703">
    <property type="component" value="Unassembled WGS sequence"/>
</dbReference>
<evidence type="ECO:0000256" key="2">
    <source>
        <dbReference type="SAM" id="MobiDB-lite"/>
    </source>
</evidence>
<feature type="compositionally biased region" description="Polar residues" evidence="2">
    <location>
        <begin position="189"/>
        <end position="201"/>
    </location>
</feature>
<organism evidence="4 5">
    <name type="scientific">Glomus cerebriforme</name>
    <dbReference type="NCBI Taxonomy" id="658196"/>
    <lineage>
        <taxon>Eukaryota</taxon>
        <taxon>Fungi</taxon>
        <taxon>Fungi incertae sedis</taxon>
        <taxon>Mucoromycota</taxon>
        <taxon>Glomeromycotina</taxon>
        <taxon>Glomeromycetes</taxon>
        <taxon>Glomerales</taxon>
        <taxon>Glomeraceae</taxon>
        <taxon>Glomus</taxon>
    </lineage>
</organism>
<comment type="caution">
    <text evidence="4">The sequence shown here is derived from an EMBL/GenBank/DDBJ whole genome shotgun (WGS) entry which is preliminary data.</text>
</comment>
<protein>
    <submittedName>
        <fullName evidence="4">Uncharacterized protein</fullName>
    </submittedName>
</protein>
<feature type="region of interest" description="Disordered" evidence="2">
    <location>
        <begin position="182"/>
        <end position="204"/>
    </location>
</feature>
<evidence type="ECO:0000313" key="5">
    <source>
        <dbReference type="Proteomes" id="UP000265703"/>
    </source>
</evidence>
<accession>A0A397SKA6</accession>
<evidence type="ECO:0000256" key="1">
    <source>
        <dbReference type="SAM" id="Coils"/>
    </source>
</evidence>
<keyword evidence="3" id="KW-0812">Transmembrane</keyword>
<evidence type="ECO:0000256" key="3">
    <source>
        <dbReference type="SAM" id="Phobius"/>
    </source>
</evidence>
<keyword evidence="1" id="KW-0175">Coiled coil</keyword>
<reference evidence="4 5" key="1">
    <citation type="submission" date="2018-06" db="EMBL/GenBank/DDBJ databases">
        <title>Comparative genomics reveals the genomic features of Rhizophagus irregularis, R. cerebriforme, R. diaphanum and Gigaspora rosea, and their symbiotic lifestyle signature.</title>
        <authorList>
            <person name="Morin E."/>
            <person name="San Clemente H."/>
            <person name="Chen E.C.H."/>
            <person name="De La Providencia I."/>
            <person name="Hainaut M."/>
            <person name="Kuo A."/>
            <person name="Kohler A."/>
            <person name="Murat C."/>
            <person name="Tang N."/>
            <person name="Roy S."/>
            <person name="Loubradou J."/>
            <person name="Henrissat B."/>
            <person name="Grigoriev I.V."/>
            <person name="Corradi N."/>
            <person name="Roux C."/>
            <person name="Martin F.M."/>
        </authorList>
    </citation>
    <scope>NUCLEOTIDE SEQUENCE [LARGE SCALE GENOMIC DNA]</scope>
    <source>
        <strain evidence="4 5">DAOM 227022</strain>
    </source>
</reference>
<gene>
    <name evidence="4" type="ORF">C1645_834075</name>
</gene>